<evidence type="ECO:0000256" key="2">
    <source>
        <dbReference type="HAMAP-Rule" id="MF_00048"/>
    </source>
</evidence>
<dbReference type="Gene3D" id="3.40.1350.10">
    <property type="match status" value="1"/>
</dbReference>
<dbReference type="NCBIfam" id="NF009154">
    <property type="entry name" value="PRK12497.3-3"/>
    <property type="match status" value="1"/>
</dbReference>
<dbReference type="NCBIfam" id="TIGR00252">
    <property type="entry name" value="YraN family protein"/>
    <property type="match status" value="1"/>
</dbReference>
<dbReference type="HAMAP" id="MF_00048">
    <property type="entry name" value="UPF0102"/>
    <property type="match status" value="1"/>
</dbReference>
<comment type="caution">
    <text evidence="3">The sequence shown here is derived from an EMBL/GenBank/DDBJ whole genome shotgun (WGS) entry which is preliminary data.</text>
</comment>
<dbReference type="InterPro" id="IPR003509">
    <property type="entry name" value="UPF0102_YraN-like"/>
</dbReference>
<accession>A0A917WQD9</accession>
<dbReference type="Proteomes" id="UP000642070">
    <property type="component" value="Unassembled WGS sequence"/>
</dbReference>
<gene>
    <name evidence="3" type="ORF">GCM10007977_022110</name>
</gene>
<dbReference type="Pfam" id="PF02021">
    <property type="entry name" value="UPF0102"/>
    <property type="match status" value="1"/>
</dbReference>
<name>A0A917WQD9_9ACTN</name>
<evidence type="ECO:0000313" key="4">
    <source>
        <dbReference type="Proteomes" id="UP000642070"/>
    </source>
</evidence>
<reference evidence="3" key="1">
    <citation type="journal article" date="2014" name="Int. J. Syst. Evol. Microbiol.">
        <title>Complete genome sequence of Corynebacterium casei LMG S-19264T (=DSM 44701T), isolated from a smear-ripened cheese.</title>
        <authorList>
            <consortium name="US DOE Joint Genome Institute (JGI-PGF)"/>
            <person name="Walter F."/>
            <person name="Albersmeier A."/>
            <person name="Kalinowski J."/>
            <person name="Ruckert C."/>
        </authorList>
    </citation>
    <scope>NUCLEOTIDE SEQUENCE</scope>
    <source>
        <strain evidence="3">JCM 19831</strain>
    </source>
</reference>
<keyword evidence="4" id="KW-1185">Reference proteome</keyword>
<dbReference type="PANTHER" id="PTHR34039:SF1">
    <property type="entry name" value="UPF0102 PROTEIN YRAN"/>
    <property type="match status" value="1"/>
</dbReference>
<protein>
    <recommendedName>
        <fullName evidence="2">UPF0102 protein GCM10007977_022110</fullName>
    </recommendedName>
</protein>
<evidence type="ECO:0000313" key="3">
    <source>
        <dbReference type="EMBL" id="GGM20512.1"/>
    </source>
</evidence>
<comment type="similarity">
    <text evidence="1 2">Belongs to the UPF0102 family.</text>
</comment>
<dbReference type="PANTHER" id="PTHR34039">
    <property type="entry name" value="UPF0102 PROTEIN YRAN"/>
    <property type="match status" value="1"/>
</dbReference>
<sequence length="123" mass="13822">MAESRAMTHHNQIVAGYGERLAGRYLVSQGLVILDRNWLTPRGELDLIARDGPDVVFVEVKTRRSVRYGGPAEAVVPSKARRVRRLALQWLASNDASYRNVRFDVVSILLSRPIAVQHLRGAF</sequence>
<organism evidence="3 4">
    <name type="scientific">Dactylosporangium sucinum</name>
    <dbReference type="NCBI Taxonomy" id="1424081"/>
    <lineage>
        <taxon>Bacteria</taxon>
        <taxon>Bacillati</taxon>
        <taxon>Actinomycetota</taxon>
        <taxon>Actinomycetes</taxon>
        <taxon>Micromonosporales</taxon>
        <taxon>Micromonosporaceae</taxon>
        <taxon>Dactylosporangium</taxon>
    </lineage>
</organism>
<dbReference type="AlphaFoldDB" id="A0A917WQD9"/>
<dbReference type="SUPFAM" id="SSF52980">
    <property type="entry name" value="Restriction endonuclease-like"/>
    <property type="match status" value="1"/>
</dbReference>
<dbReference type="InterPro" id="IPR011856">
    <property type="entry name" value="tRNA_endonuc-like_dom_sf"/>
</dbReference>
<evidence type="ECO:0000256" key="1">
    <source>
        <dbReference type="ARBA" id="ARBA00006738"/>
    </source>
</evidence>
<dbReference type="GO" id="GO:0003676">
    <property type="term" value="F:nucleic acid binding"/>
    <property type="evidence" value="ECO:0007669"/>
    <property type="project" value="InterPro"/>
</dbReference>
<dbReference type="NCBIfam" id="NF009150">
    <property type="entry name" value="PRK12497.1-3"/>
    <property type="match status" value="1"/>
</dbReference>
<dbReference type="CDD" id="cd20736">
    <property type="entry name" value="PoNe_Nuclease"/>
    <property type="match status" value="1"/>
</dbReference>
<dbReference type="InterPro" id="IPR011335">
    <property type="entry name" value="Restrct_endonuc-II-like"/>
</dbReference>
<reference evidence="3" key="2">
    <citation type="submission" date="2020-09" db="EMBL/GenBank/DDBJ databases">
        <authorList>
            <person name="Sun Q."/>
            <person name="Ohkuma M."/>
        </authorList>
    </citation>
    <scope>NUCLEOTIDE SEQUENCE</scope>
    <source>
        <strain evidence="3">JCM 19831</strain>
    </source>
</reference>
<dbReference type="EMBL" id="BMPI01000008">
    <property type="protein sequence ID" value="GGM20512.1"/>
    <property type="molecule type" value="Genomic_DNA"/>
</dbReference>
<proteinExistence type="inferred from homology"/>